<dbReference type="EnsemblMetazoa" id="tetur23g00220.1">
    <property type="protein sequence ID" value="tetur23g00220.1"/>
    <property type="gene ID" value="tetur23g00220"/>
</dbReference>
<dbReference type="HOGENOM" id="CLU_2161570_0_0_1"/>
<evidence type="ECO:0000313" key="2">
    <source>
        <dbReference type="Proteomes" id="UP000015104"/>
    </source>
</evidence>
<protein>
    <submittedName>
        <fullName evidence="1">Uncharacterized protein</fullName>
    </submittedName>
</protein>
<proteinExistence type="predicted"/>
<dbReference type="AlphaFoldDB" id="T1KVD3"/>
<name>T1KVD3_TETUR</name>
<organism evidence="1 2">
    <name type="scientific">Tetranychus urticae</name>
    <name type="common">Two-spotted spider mite</name>
    <dbReference type="NCBI Taxonomy" id="32264"/>
    <lineage>
        <taxon>Eukaryota</taxon>
        <taxon>Metazoa</taxon>
        <taxon>Ecdysozoa</taxon>
        <taxon>Arthropoda</taxon>
        <taxon>Chelicerata</taxon>
        <taxon>Arachnida</taxon>
        <taxon>Acari</taxon>
        <taxon>Acariformes</taxon>
        <taxon>Trombidiformes</taxon>
        <taxon>Prostigmata</taxon>
        <taxon>Eleutherengona</taxon>
        <taxon>Raphignathae</taxon>
        <taxon>Tetranychoidea</taxon>
        <taxon>Tetranychidae</taxon>
        <taxon>Tetranychus</taxon>
    </lineage>
</organism>
<sequence>MSPNSTMDKLAKWFSKANEKPDYDIFVCEDSPKEPVDIIKFLFEAVDFPKAKELLAVVGVDDVDVEEKLLVRVIVLEVSESEANGFTIIRGGAMLFSFSCACEAFEANLSS</sequence>
<evidence type="ECO:0000313" key="1">
    <source>
        <dbReference type="EnsemblMetazoa" id="tetur23g00220.1"/>
    </source>
</evidence>
<reference evidence="1" key="2">
    <citation type="submission" date="2015-06" db="UniProtKB">
        <authorList>
            <consortium name="EnsemblMetazoa"/>
        </authorList>
    </citation>
    <scope>IDENTIFICATION</scope>
</reference>
<accession>T1KVD3</accession>
<keyword evidence="2" id="KW-1185">Reference proteome</keyword>
<reference evidence="2" key="1">
    <citation type="submission" date="2011-08" db="EMBL/GenBank/DDBJ databases">
        <authorList>
            <person name="Rombauts S."/>
        </authorList>
    </citation>
    <scope>NUCLEOTIDE SEQUENCE</scope>
    <source>
        <strain evidence="2">London</strain>
    </source>
</reference>
<dbReference type="Proteomes" id="UP000015104">
    <property type="component" value="Unassembled WGS sequence"/>
</dbReference>
<dbReference type="EMBL" id="CAEY01000611">
    <property type="status" value="NOT_ANNOTATED_CDS"/>
    <property type="molecule type" value="Genomic_DNA"/>
</dbReference>